<dbReference type="Proteomes" id="UP000326759">
    <property type="component" value="Unassembled WGS sequence"/>
</dbReference>
<protein>
    <submittedName>
        <fullName evidence="3">C-type mannose receptor 2</fullName>
    </submittedName>
</protein>
<feature type="domain" description="C-type lectin" evidence="2">
    <location>
        <begin position="519"/>
        <end position="639"/>
    </location>
</feature>
<feature type="region of interest" description="Disordered" evidence="1">
    <location>
        <begin position="99"/>
        <end position="321"/>
    </location>
</feature>
<keyword evidence="3" id="KW-0675">Receptor</keyword>
<dbReference type="InterPro" id="IPR016186">
    <property type="entry name" value="C-type_lectin-like/link_sf"/>
</dbReference>
<name>A0A5N5SNR1_9CRUS</name>
<evidence type="ECO:0000259" key="2">
    <source>
        <dbReference type="PROSITE" id="PS50041"/>
    </source>
</evidence>
<feature type="domain" description="C-type lectin" evidence="2">
    <location>
        <begin position="375"/>
        <end position="501"/>
    </location>
</feature>
<feature type="compositionally biased region" description="Polar residues" evidence="1">
    <location>
        <begin position="205"/>
        <end position="228"/>
    </location>
</feature>
<feature type="compositionally biased region" description="Low complexity" evidence="1">
    <location>
        <begin position="159"/>
        <end position="176"/>
    </location>
</feature>
<dbReference type="InterPro" id="IPR050111">
    <property type="entry name" value="C-type_lectin/snaclec_domain"/>
</dbReference>
<dbReference type="Pfam" id="PF00059">
    <property type="entry name" value="Lectin_C"/>
    <property type="match status" value="2"/>
</dbReference>
<dbReference type="PANTHER" id="PTHR22803">
    <property type="entry name" value="MANNOSE, PHOSPHOLIPASE, LECTIN RECEPTOR RELATED"/>
    <property type="match status" value="1"/>
</dbReference>
<reference evidence="3 4" key="1">
    <citation type="journal article" date="2019" name="PLoS Biol.">
        <title>Sex chromosomes control vertical transmission of feminizing Wolbachia symbionts in an isopod.</title>
        <authorList>
            <person name="Becking T."/>
            <person name="Chebbi M.A."/>
            <person name="Giraud I."/>
            <person name="Moumen B."/>
            <person name="Laverre T."/>
            <person name="Caubet Y."/>
            <person name="Peccoud J."/>
            <person name="Gilbert C."/>
            <person name="Cordaux R."/>
        </authorList>
    </citation>
    <scope>NUCLEOTIDE SEQUENCE [LARGE SCALE GENOMIC DNA]</scope>
    <source>
        <strain evidence="3">ANa2</strain>
        <tissue evidence="3">Whole body excluding digestive tract and cuticle</tissue>
    </source>
</reference>
<dbReference type="AlphaFoldDB" id="A0A5N5SNR1"/>
<evidence type="ECO:0000313" key="3">
    <source>
        <dbReference type="EMBL" id="KAB7495330.1"/>
    </source>
</evidence>
<sequence>LKQILYFSCKICLSLHTSSSLPEGCNLNVEIDYPEHLGVEPTVLCSSDCDEIGKTFYYRDEILEQEYNSIVQVSFDQEGNVICQIMSKDILKREALVNSTSEGEVGTTASDAESESISITSGPDTTSQSSVSNTEFDESTLDEFQSENSEVSEVEDQNQSSVGDDQYQSSDGGDQYKSSEEDQDQSSEEDQDQSSEEDQDQSSDLQTTLSNPEYTNDNSEVENQFNTSLKDDEEKVSNEPLYTSEEETEIEINKSESEEGLQEESQESTENTETPEDINNSSNTTENEIEGGTQISETESSTFVEEVQNEQQVTQISETESSTIVEELQNDQQVTDKNFETTQQEEDLNSQQDFMETTNQTVSPECSKGWTLNPNSKTCYLVTKNVMNWYDANIVCIQLGGKLSILNSPKEINFVKENIELPESSWIGLKYTLSDNLTFKTWRWIDRSIADFTDWGTGEPSSETSLWDSFWAYENCVEMKKSDGFAWNDERCTKLRRGLCSKQAELRLKNTCSDGWLMQNNKCYHFCNKDVTEEVANLHCSSYAEGVKLFVPEDQTEIVFVSDKLKEKDISSIWLGIKDTEESGDFKTPEGKLQTFFNWDFGEPSQSFWWFNTKECVEMSLESKMRRAKCSQELPFVCVLNL</sequence>
<gene>
    <name evidence="3" type="primary">MRC2</name>
    <name evidence="3" type="ORF">Anas_01483</name>
</gene>
<dbReference type="InterPro" id="IPR001304">
    <property type="entry name" value="C-type_lectin-like"/>
</dbReference>
<dbReference type="InterPro" id="IPR016187">
    <property type="entry name" value="CTDL_fold"/>
</dbReference>
<dbReference type="SUPFAM" id="SSF56436">
    <property type="entry name" value="C-type lectin-like"/>
    <property type="match status" value="2"/>
</dbReference>
<keyword evidence="4" id="KW-1185">Reference proteome</keyword>
<organism evidence="3 4">
    <name type="scientific">Armadillidium nasatum</name>
    <dbReference type="NCBI Taxonomy" id="96803"/>
    <lineage>
        <taxon>Eukaryota</taxon>
        <taxon>Metazoa</taxon>
        <taxon>Ecdysozoa</taxon>
        <taxon>Arthropoda</taxon>
        <taxon>Crustacea</taxon>
        <taxon>Multicrustacea</taxon>
        <taxon>Malacostraca</taxon>
        <taxon>Eumalacostraca</taxon>
        <taxon>Peracarida</taxon>
        <taxon>Isopoda</taxon>
        <taxon>Oniscidea</taxon>
        <taxon>Crinocheta</taxon>
        <taxon>Armadillidiidae</taxon>
        <taxon>Armadillidium</taxon>
    </lineage>
</organism>
<dbReference type="Gene3D" id="3.10.100.10">
    <property type="entry name" value="Mannose-Binding Protein A, subunit A"/>
    <property type="match status" value="2"/>
</dbReference>
<feature type="compositionally biased region" description="Low complexity" evidence="1">
    <location>
        <begin position="296"/>
        <end position="321"/>
    </location>
</feature>
<proteinExistence type="predicted"/>
<feature type="compositionally biased region" description="Acidic residues" evidence="1">
    <location>
        <begin position="258"/>
        <end position="267"/>
    </location>
</feature>
<dbReference type="EMBL" id="SEYY01022741">
    <property type="protein sequence ID" value="KAB7495330.1"/>
    <property type="molecule type" value="Genomic_DNA"/>
</dbReference>
<dbReference type="OrthoDB" id="10057776at2759"/>
<dbReference type="SMART" id="SM00034">
    <property type="entry name" value="CLECT"/>
    <property type="match status" value="2"/>
</dbReference>
<feature type="compositionally biased region" description="Acidic residues" evidence="1">
    <location>
        <begin position="135"/>
        <end position="156"/>
    </location>
</feature>
<feature type="non-terminal residue" evidence="3">
    <location>
        <position position="1"/>
    </location>
</feature>
<comment type="caution">
    <text evidence="3">The sequence shown here is derived from an EMBL/GenBank/DDBJ whole genome shotgun (WGS) entry which is preliminary data.</text>
</comment>
<evidence type="ECO:0000256" key="1">
    <source>
        <dbReference type="SAM" id="MobiDB-lite"/>
    </source>
</evidence>
<feature type="compositionally biased region" description="Acidic residues" evidence="1">
    <location>
        <begin position="181"/>
        <end position="201"/>
    </location>
</feature>
<dbReference type="CDD" id="cd00037">
    <property type="entry name" value="CLECT"/>
    <property type="match status" value="2"/>
</dbReference>
<feature type="compositionally biased region" description="Polar residues" evidence="1">
    <location>
        <begin position="99"/>
        <end position="134"/>
    </location>
</feature>
<evidence type="ECO:0000313" key="4">
    <source>
        <dbReference type="Proteomes" id="UP000326759"/>
    </source>
</evidence>
<feature type="compositionally biased region" description="Low complexity" evidence="1">
    <location>
        <begin position="268"/>
        <end position="286"/>
    </location>
</feature>
<accession>A0A5N5SNR1</accession>
<dbReference type="PROSITE" id="PS50041">
    <property type="entry name" value="C_TYPE_LECTIN_2"/>
    <property type="match status" value="2"/>
</dbReference>